<reference evidence="1 2" key="1">
    <citation type="submission" date="2016-02" db="EMBL/GenBank/DDBJ databases">
        <title>Genome analysis of coral dinoflagellate symbionts highlights evolutionary adaptations to a symbiotic lifestyle.</title>
        <authorList>
            <person name="Aranda M."/>
            <person name="Li Y."/>
            <person name="Liew Y.J."/>
            <person name="Baumgarten S."/>
            <person name="Simakov O."/>
            <person name="Wilson M."/>
            <person name="Piel J."/>
            <person name="Ashoor H."/>
            <person name="Bougouffa S."/>
            <person name="Bajic V.B."/>
            <person name="Ryu T."/>
            <person name="Ravasi T."/>
            <person name="Bayer T."/>
            <person name="Micklem G."/>
            <person name="Kim H."/>
            <person name="Bhak J."/>
            <person name="Lajeunesse T.C."/>
            <person name="Voolstra C.R."/>
        </authorList>
    </citation>
    <scope>NUCLEOTIDE SEQUENCE [LARGE SCALE GENOMIC DNA]</scope>
    <source>
        <strain evidence="1 2">CCMP2467</strain>
    </source>
</reference>
<dbReference type="AlphaFoldDB" id="A0A1Q8ZK03"/>
<name>A0A1Q8ZK03_SYMMI</name>
<protein>
    <submittedName>
        <fullName evidence="1">Uncharacterized protein</fullName>
    </submittedName>
</protein>
<comment type="caution">
    <text evidence="1">The sequence shown here is derived from an EMBL/GenBank/DDBJ whole genome shotgun (WGS) entry which is preliminary data.</text>
</comment>
<organism evidence="1 2">
    <name type="scientific">Symbiodinium microadriaticum</name>
    <name type="common">Dinoflagellate</name>
    <name type="synonym">Zooxanthella microadriatica</name>
    <dbReference type="NCBI Taxonomy" id="2951"/>
    <lineage>
        <taxon>Eukaryota</taxon>
        <taxon>Sar</taxon>
        <taxon>Alveolata</taxon>
        <taxon>Dinophyceae</taxon>
        <taxon>Suessiales</taxon>
        <taxon>Symbiodiniaceae</taxon>
        <taxon>Symbiodinium</taxon>
    </lineage>
</organism>
<gene>
    <name evidence="1" type="ORF">AK812_SmicGene48836</name>
</gene>
<sequence>MVHSKKDLLLSPSVEALSSSTFLDTLQRCLLADWQNRYEQYPRYLDETQAFDETLHDMAMEKYSSRFYHCFGEEDLNGR</sequence>
<dbReference type="OrthoDB" id="406814at2759"/>
<keyword evidence="2" id="KW-1185">Reference proteome</keyword>
<dbReference type="EMBL" id="LSRX01009013">
    <property type="protein sequence ID" value="OLP38315.1"/>
    <property type="molecule type" value="Genomic_DNA"/>
</dbReference>
<proteinExistence type="predicted"/>
<evidence type="ECO:0000313" key="1">
    <source>
        <dbReference type="EMBL" id="OLP38315.1"/>
    </source>
</evidence>
<accession>A0A1Q8ZK03</accession>
<dbReference type="Proteomes" id="UP000186817">
    <property type="component" value="Unassembled WGS sequence"/>
</dbReference>
<evidence type="ECO:0000313" key="2">
    <source>
        <dbReference type="Proteomes" id="UP000186817"/>
    </source>
</evidence>